<evidence type="ECO:0000313" key="2">
    <source>
        <dbReference type="Proteomes" id="UP000054928"/>
    </source>
</evidence>
<evidence type="ECO:0000313" key="1">
    <source>
        <dbReference type="EMBL" id="CEG45178.1"/>
    </source>
</evidence>
<dbReference type="GeneID" id="36396548"/>
<dbReference type="AlphaFoldDB" id="A0A0P1ASV4"/>
<dbReference type="RefSeq" id="XP_024581547.1">
    <property type="nucleotide sequence ID" value="XM_024715895.1"/>
</dbReference>
<organism evidence="1 2">
    <name type="scientific">Plasmopara halstedii</name>
    <name type="common">Downy mildew of sunflower</name>
    <dbReference type="NCBI Taxonomy" id="4781"/>
    <lineage>
        <taxon>Eukaryota</taxon>
        <taxon>Sar</taxon>
        <taxon>Stramenopiles</taxon>
        <taxon>Oomycota</taxon>
        <taxon>Peronosporomycetes</taxon>
        <taxon>Peronosporales</taxon>
        <taxon>Peronosporaceae</taxon>
        <taxon>Plasmopara</taxon>
    </lineage>
</organism>
<keyword evidence="2" id="KW-1185">Reference proteome</keyword>
<proteinExistence type="predicted"/>
<reference evidence="2" key="1">
    <citation type="submission" date="2014-09" db="EMBL/GenBank/DDBJ databases">
        <authorList>
            <person name="Sharma Rahul"/>
            <person name="Thines Marco"/>
        </authorList>
    </citation>
    <scope>NUCLEOTIDE SEQUENCE [LARGE SCALE GENOMIC DNA]</scope>
</reference>
<protein>
    <submittedName>
        <fullName evidence="1">Uncharacterized protein</fullName>
    </submittedName>
</protein>
<dbReference type="Proteomes" id="UP000054928">
    <property type="component" value="Unassembled WGS sequence"/>
</dbReference>
<dbReference type="EMBL" id="CCYD01001551">
    <property type="protein sequence ID" value="CEG45178.1"/>
    <property type="molecule type" value="Genomic_DNA"/>
</dbReference>
<sequence length="102" mass="11202">MAIDQERLSKAAVGSQPTSSIYHLFYKLTLFRAEINTIDSPRRKTKMTMMSAILKPKHQGVASAVFTSIDCEQNRTNSCGIVGDVACRTLSVLKQVMLLAPA</sequence>
<name>A0A0P1ASV4_PLAHL</name>
<accession>A0A0P1ASV4</accession>